<keyword evidence="6 14" id="KW-0456">Lyase</keyword>
<evidence type="ECO:0000256" key="11">
    <source>
        <dbReference type="ARBA" id="ARBA00031969"/>
    </source>
</evidence>
<dbReference type="GO" id="GO:0031470">
    <property type="term" value="C:carboxysome"/>
    <property type="evidence" value="ECO:0007669"/>
    <property type="project" value="UniProtKB-SubCell"/>
</dbReference>
<evidence type="ECO:0000256" key="14">
    <source>
        <dbReference type="RuleBase" id="RU003956"/>
    </source>
</evidence>
<evidence type="ECO:0000256" key="12">
    <source>
        <dbReference type="ARBA" id="ARBA00048348"/>
    </source>
</evidence>
<dbReference type="OrthoDB" id="9797527at2"/>
<evidence type="ECO:0000256" key="13">
    <source>
        <dbReference type="PIRSR" id="PIRSR601765-1"/>
    </source>
</evidence>
<dbReference type="GO" id="GO:0004089">
    <property type="term" value="F:carbonate dehydratase activity"/>
    <property type="evidence" value="ECO:0007669"/>
    <property type="project" value="UniProtKB-UniRule"/>
</dbReference>
<evidence type="ECO:0000256" key="7">
    <source>
        <dbReference type="ARBA" id="ARBA00023300"/>
    </source>
</evidence>
<keyword evidence="9" id="KW-1282">Carboxysome</keyword>
<dbReference type="SUPFAM" id="SSF53056">
    <property type="entry name" value="beta-carbonic anhydrase, cab"/>
    <property type="match status" value="1"/>
</dbReference>
<feature type="binding site" evidence="13">
    <location>
        <position position="98"/>
    </location>
    <ligand>
        <name>Zn(2+)</name>
        <dbReference type="ChEBI" id="CHEBI:29105"/>
    </ligand>
</feature>
<evidence type="ECO:0000256" key="5">
    <source>
        <dbReference type="ARBA" id="ARBA00022833"/>
    </source>
</evidence>
<dbReference type="CDD" id="cd00884">
    <property type="entry name" value="beta_CA_cladeB"/>
    <property type="match status" value="1"/>
</dbReference>
<dbReference type="Gene3D" id="3.40.1050.10">
    <property type="entry name" value="Carbonic anhydrase"/>
    <property type="match status" value="1"/>
</dbReference>
<sequence length="288" mass="32249">MKKLLEGLQRFQTGYFSSHRELFEQLAHGQHPRILFITCADSRIDPNLITQAEVGELFVIRNAGNIIPPFGAANGGEGASIEYAIDALGIEQIVVCGHSHCGAMKGLLKLNSLEEKMPLVYNWLKHAEATRRVVNENYSSYIEGEELLELTIAENVLNQLSNLQTYPSIRSKQHQQKLSLHGWIYRIETGEVLAYDPVLHDFVPPQSRLTFPEPEYVLHPSAPLAHYAPFKVPDKVPDISPMSTPETRSRIQESLPASNGNGNNPVGYSHLSPEQAERIYRGSQSKVR</sequence>
<dbReference type="Pfam" id="PF00484">
    <property type="entry name" value="Pro_CA"/>
    <property type="match status" value="1"/>
</dbReference>
<proteinExistence type="inferred from homology"/>
<evidence type="ECO:0000256" key="15">
    <source>
        <dbReference type="SAM" id="MobiDB-lite"/>
    </source>
</evidence>
<dbReference type="PANTHER" id="PTHR11002:SF76">
    <property type="entry name" value="CARBONIC ANHYDRASE"/>
    <property type="match status" value="1"/>
</dbReference>
<dbReference type="SMART" id="SM00947">
    <property type="entry name" value="Pro_CA"/>
    <property type="match status" value="1"/>
</dbReference>
<comment type="similarity">
    <text evidence="1 14">Belongs to the beta-class carbonic anhydrase family.</text>
</comment>
<dbReference type="GO" id="GO:0008270">
    <property type="term" value="F:zinc ion binding"/>
    <property type="evidence" value="ECO:0007669"/>
    <property type="project" value="UniProtKB-UniRule"/>
</dbReference>
<feature type="binding site" evidence="13">
    <location>
        <position position="41"/>
    </location>
    <ligand>
        <name>Zn(2+)</name>
        <dbReference type="ChEBI" id="CHEBI:29105"/>
    </ligand>
</feature>
<comment type="function">
    <text evidence="14">Reversible hydration of carbon dioxide.</text>
</comment>
<comment type="subcellular location">
    <subcellularLocation>
        <location evidence="8">Carboxysome</location>
    </subcellularLocation>
</comment>
<feature type="compositionally biased region" description="Polar residues" evidence="15">
    <location>
        <begin position="255"/>
        <end position="266"/>
    </location>
</feature>
<keyword evidence="4 13" id="KW-0479">Metal-binding</keyword>
<dbReference type="InterPro" id="IPR001765">
    <property type="entry name" value="Carbonic_anhydrase"/>
</dbReference>
<dbReference type="Proteomes" id="UP000186868">
    <property type="component" value="Unassembled WGS sequence"/>
</dbReference>
<dbReference type="InterPro" id="IPR015892">
    <property type="entry name" value="Carbonic_anhydrase_CS"/>
</dbReference>
<evidence type="ECO:0000256" key="6">
    <source>
        <dbReference type="ARBA" id="ARBA00023239"/>
    </source>
</evidence>
<evidence type="ECO:0000313" key="16">
    <source>
        <dbReference type="EMBL" id="OKH23220.1"/>
    </source>
</evidence>
<comment type="cofactor">
    <cofactor evidence="13">
        <name>Zn(2+)</name>
        <dbReference type="ChEBI" id="CHEBI:29105"/>
    </cofactor>
    <text evidence="13">Binds 1 zinc ion per subunit.</text>
</comment>
<dbReference type="AlphaFoldDB" id="A0A1U7HI07"/>
<evidence type="ECO:0000256" key="4">
    <source>
        <dbReference type="ARBA" id="ARBA00022723"/>
    </source>
</evidence>
<keyword evidence="5 13" id="KW-0862">Zinc</keyword>
<organism evidence="16 17">
    <name type="scientific">Hydrococcus rivularis NIES-593</name>
    <dbReference type="NCBI Taxonomy" id="1921803"/>
    <lineage>
        <taxon>Bacteria</taxon>
        <taxon>Bacillati</taxon>
        <taxon>Cyanobacteriota</taxon>
        <taxon>Cyanophyceae</taxon>
        <taxon>Pleurocapsales</taxon>
        <taxon>Hydrococcaceae</taxon>
        <taxon>Hydrococcus</taxon>
    </lineage>
</organism>
<evidence type="ECO:0000313" key="17">
    <source>
        <dbReference type="Proteomes" id="UP000186868"/>
    </source>
</evidence>
<evidence type="ECO:0000256" key="9">
    <source>
        <dbReference type="ARBA" id="ARBA00023669"/>
    </source>
</evidence>
<reference evidence="16 17" key="1">
    <citation type="submission" date="2016-11" db="EMBL/GenBank/DDBJ databases">
        <title>Draft Genome Sequences of Nine Cyanobacterial Strains from Diverse Habitats.</title>
        <authorList>
            <person name="Zhu T."/>
            <person name="Hou S."/>
            <person name="Lu X."/>
            <person name="Hess W.R."/>
        </authorList>
    </citation>
    <scope>NUCLEOTIDE SEQUENCE [LARGE SCALE GENOMIC DNA]</scope>
    <source>
        <strain evidence="16 17">NIES-593</strain>
    </source>
</reference>
<name>A0A1U7HI07_9CYAN</name>
<dbReference type="InterPro" id="IPR036874">
    <property type="entry name" value="Carbonic_anhydrase_sf"/>
</dbReference>
<dbReference type="GO" id="GO:0015977">
    <property type="term" value="P:carbon fixation"/>
    <property type="evidence" value="ECO:0007669"/>
    <property type="project" value="UniProtKB-KW"/>
</dbReference>
<evidence type="ECO:0000256" key="2">
    <source>
        <dbReference type="ARBA" id="ARBA00012925"/>
    </source>
</evidence>
<dbReference type="GO" id="GO:0015976">
    <property type="term" value="P:carbon utilization"/>
    <property type="evidence" value="ECO:0007669"/>
    <property type="project" value="InterPro"/>
</dbReference>
<keyword evidence="17" id="KW-1185">Reference proteome</keyword>
<protein>
    <recommendedName>
        <fullName evidence="3 14">Carbonic anhydrase</fullName>
        <ecNumber evidence="2 14">4.2.1.1</ecNumber>
    </recommendedName>
    <alternativeName>
        <fullName evidence="11 14">Carbonate dehydratase</fullName>
    </alternativeName>
</protein>
<evidence type="ECO:0000256" key="10">
    <source>
        <dbReference type="ARBA" id="ARBA00024446"/>
    </source>
</evidence>
<comment type="caution">
    <text evidence="16">The sequence shown here is derived from an EMBL/GenBank/DDBJ whole genome shotgun (WGS) entry which is preliminary data.</text>
</comment>
<dbReference type="EMBL" id="MRCB01000010">
    <property type="protein sequence ID" value="OKH23220.1"/>
    <property type="molecule type" value="Genomic_DNA"/>
</dbReference>
<dbReference type="RefSeq" id="WP_073599500.1">
    <property type="nucleotide sequence ID" value="NZ_MRCB01000010.1"/>
</dbReference>
<dbReference type="FunFam" id="3.40.1050.10:FF:000003">
    <property type="entry name" value="Carbonic anhydrase"/>
    <property type="match status" value="1"/>
</dbReference>
<dbReference type="STRING" id="1921803.NIES593_10275"/>
<dbReference type="InterPro" id="IPR045066">
    <property type="entry name" value="Beta_CA_cladeB"/>
</dbReference>
<dbReference type="PROSITE" id="PS00704">
    <property type="entry name" value="PROK_CO2_ANHYDRASE_1"/>
    <property type="match status" value="1"/>
</dbReference>
<feature type="region of interest" description="Disordered" evidence="15">
    <location>
        <begin position="236"/>
        <end position="288"/>
    </location>
</feature>
<keyword evidence="10" id="KW-1283">Bacterial microcompartment</keyword>
<gene>
    <name evidence="16" type="ORF">NIES593_10275</name>
</gene>
<evidence type="ECO:0000256" key="8">
    <source>
        <dbReference type="ARBA" id="ARBA00023587"/>
    </source>
</evidence>
<feature type="binding site" evidence="13">
    <location>
        <position position="39"/>
    </location>
    <ligand>
        <name>Zn(2+)</name>
        <dbReference type="ChEBI" id="CHEBI:29105"/>
    </ligand>
</feature>
<evidence type="ECO:0000256" key="3">
    <source>
        <dbReference type="ARBA" id="ARBA00014628"/>
    </source>
</evidence>
<feature type="binding site" evidence="13">
    <location>
        <position position="101"/>
    </location>
    <ligand>
        <name>Zn(2+)</name>
        <dbReference type="ChEBI" id="CHEBI:29105"/>
    </ligand>
</feature>
<comment type="catalytic activity">
    <reaction evidence="12 14">
        <text>hydrogencarbonate + H(+) = CO2 + H2O</text>
        <dbReference type="Rhea" id="RHEA:10748"/>
        <dbReference type="ChEBI" id="CHEBI:15377"/>
        <dbReference type="ChEBI" id="CHEBI:15378"/>
        <dbReference type="ChEBI" id="CHEBI:16526"/>
        <dbReference type="ChEBI" id="CHEBI:17544"/>
        <dbReference type="EC" id="4.2.1.1"/>
    </reaction>
</comment>
<evidence type="ECO:0000256" key="1">
    <source>
        <dbReference type="ARBA" id="ARBA00006217"/>
    </source>
</evidence>
<accession>A0A1U7HI07</accession>
<dbReference type="PROSITE" id="PS00705">
    <property type="entry name" value="PROK_CO2_ANHYDRASE_2"/>
    <property type="match status" value="1"/>
</dbReference>
<dbReference type="EC" id="4.2.1.1" evidence="2 14"/>
<keyword evidence="7" id="KW-0120">Carbon dioxide fixation</keyword>
<dbReference type="PANTHER" id="PTHR11002">
    <property type="entry name" value="CARBONIC ANHYDRASE"/>
    <property type="match status" value="1"/>
</dbReference>